<gene>
    <name evidence="5" type="ORF">SEPMUDRAFT_146608</name>
</gene>
<evidence type="ECO:0000256" key="3">
    <source>
        <dbReference type="SAM" id="SignalP"/>
    </source>
</evidence>
<dbReference type="STRING" id="692275.N1QMP3"/>
<evidence type="ECO:0000313" key="6">
    <source>
        <dbReference type="Proteomes" id="UP000016931"/>
    </source>
</evidence>
<dbReference type="OrthoDB" id="2260257at2759"/>
<dbReference type="OMA" id="NTGTYGW"/>
<dbReference type="PANTHER" id="PTHR40633:SF1">
    <property type="entry name" value="GPI ANCHORED SERINE-THREONINE RICH PROTEIN (AFU_ORTHOLOGUE AFUA_1G03630)"/>
    <property type="match status" value="1"/>
</dbReference>
<name>N1QMP3_SPHMS</name>
<dbReference type="GeneID" id="27900901"/>
<evidence type="ECO:0000256" key="2">
    <source>
        <dbReference type="SAM" id="MobiDB-lite"/>
    </source>
</evidence>
<evidence type="ECO:0000259" key="4">
    <source>
        <dbReference type="Pfam" id="PF10342"/>
    </source>
</evidence>
<organism evidence="5 6">
    <name type="scientific">Sphaerulina musiva (strain SO2202)</name>
    <name type="common">Poplar stem canker fungus</name>
    <name type="synonym">Septoria musiva</name>
    <dbReference type="NCBI Taxonomy" id="692275"/>
    <lineage>
        <taxon>Eukaryota</taxon>
        <taxon>Fungi</taxon>
        <taxon>Dikarya</taxon>
        <taxon>Ascomycota</taxon>
        <taxon>Pezizomycotina</taxon>
        <taxon>Dothideomycetes</taxon>
        <taxon>Dothideomycetidae</taxon>
        <taxon>Mycosphaerellales</taxon>
        <taxon>Mycosphaerellaceae</taxon>
        <taxon>Sphaerulina</taxon>
    </lineage>
</organism>
<feature type="region of interest" description="Disordered" evidence="2">
    <location>
        <begin position="129"/>
        <end position="194"/>
    </location>
</feature>
<sequence length="215" mass="21572">MQFPRSLLLTLVSALAAYAQTATGPNAFTNVGLAAKAGEPLTLTWNPTTGGTVSLVLRNGASNNLNAGTTIASNIENSGSYTWTPDSDAVRGSDYTIQIINDQNDEEVNYSPYFVLDSDNTVASTTAASSTTSVAPLPSTISTASPTSSGMTTSMSMSSSSMSGSSSSMTSTRTASSSSPSQTSSDGSQTSSGAGARATAMVGMLGAIALGAMAL</sequence>
<evidence type="ECO:0000256" key="1">
    <source>
        <dbReference type="ARBA" id="ARBA00022729"/>
    </source>
</evidence>
<keyword evidence="1 3" id="KW-0732">Signal</keyword>
<reference evidence="5 6" key="1">
    <citation type="journal article" date="2012" name="PLoS Pathog.">
        <title>Diverse lifestyles and strategies of plant pathogenesis encoded in the genomes of eighteen Dothideomycetes fungi.</title>
        <authorList>
            <person name="Ohm R.A."/>
            <person name="Feau N."/>
            <person name="Henrissat B."/>
            <person name="Schoch C.L."/>
            <person name="Horwitz B.A."/>
            <person name="Barry K.W."/>
            <person name="Condon B.J."/>
            <person name="Copeland A.C."/>
            <person name="Dhillon B."/>
            <person name="Glaser F."/>
            <person name="Hesse C.N."/>
            <person name="Kosti I."/>
            <person name="LaButti K."/>
            <person name="Lindquist E.A."/>
            <person name="Lucas S."/>
            <person name="Salamov A.A."/>
            <person name="Bradshaw R.E."/>
            <person name="Ciuffetti L."/>
            <person name="Hamelin R.C."/>
            <person name="Kema G.H.J."/>
            <person name="Lawrence C."/>
            <person name="Scott J.A."/>
            <person name="Spatafora J.W."/>
            <person name="Turgeon B.G."/>
            <person name="de Wit P.J.G.M."/>
            <person name="Zhong S."/>
            <person name="Goodwin S.B."/>
            <person name="Grigoriev I.V."/>
        </authorList>
    </citation>
    <scope>NUCLEOTIDE SEQUENCE [LARGE SCALE GENOMIC DNA]</scope>
    <source>
        <strain evidence="5 6">SO2202</strain>
    </source>
</reference>
<dbReference type="PANTHER" id="PTHR40633">
    <property type="entry name" value="MATRIX PROTEIN, PUTATIVE (AFU_ORTHOLOGUE AFUA_8G05410)-RELATED"/>
    <property type="match status" value="1"/>
</dbReference>
<dbReference type="Proteomes" id="UP000016931">
    <property type="component" value="Unassembled WGS sequence"/>
</dbReference>
<evidence type="ECO:0000313" key="5">
    <source>
        <dbReference type="EMBL" id="EMF17642.1"/>
    </source>
</evidence>
<dbReference type="AlphaFoldDB" id="N1QMP3"/>
<dbReference type="Pfam" id="PF10342">
    <property type="entry name" value="Kre9_KNH"/>
    <property type="match status" value="1"/>
</dbReference>
<proteinExistence type="predicted"/>
<feature type="chain" id="PRO_5004109990" description="Yeast cell wall synthesis Kre9/Knh1-like N-terminal domain-containing protein" evidence="3">
    <location>
        <begin position="20"/>
        <end position="215"/>
    </location>
</feature>
<dbReference type="InterPro" id="IPR018466">
    <property type="entry name" value="Kre9/Knh1-like_N"/>
</dbReference>
<dbReference type="InterPro" id="IPR052982">
    <property type="entry name" value="SRP1/TIP1-like"/>
</dbReference>
<dbReference type="RefSeq" id="XP_016765763.1">
    <property type="nucleotide sequence ID" value="XM_016903764.1"/>
</dbReference>
<protein>
    <recommendedName>
        <fullName evidence="4">Yeast cell wall synthesis Kre9/Knh1-like N-terminal domain-containing protein</fullName>
    </recommendedName>
</protein>
<dbReference type="EMBL" id="KB456260">
    <property type="protein sequence ID" value="EMF17642.1"/>
    <property type="molecule type" value="Genomic_DNA"/>
</dbReference>
<feature type="domain" description="Yeast cell wall synthesis Kre9/Knh1-like N-terminal" evidence="4">
    <location>
        <begin position="35"/>
        <end position="114"/>
    </location>
</feature>
<dbReference type="HOGENOM" id="CLU_065618_1_1_1"/>
<dbReference type="eggNOG" id="ENOG502S73X">
    <property type="taxonomic scope" value="Eukaryota"/>
</dbReference>
<accession>N1QMP3</accession>
<feature type="signal peptide" evidence="3">
    <location>
        <begin position="1"/>
        <end position="19"/>
    </location>
</feature>
<keyword evidence="6" id="KW-1185">Reference proteome</keyword>